<dbReference type="RefSeq" id="WP_282591527.1">
    <property type="nucleotide sequence ID" value="NZ_JAPAAF010000010.1"/>
</dbReference>
<gene>
    <name evidence="2" type="ORF">N2K84_09310</name>
</gene>
<proteinExistence type="predicted"/>
<feature type="transmembrane region" description="Helical" evidence="1">
    <location>
        <begin position="67"/>
        <end position="87"/>
    </location>
</feature>
<comment type="caution">
    <text evidence="2">The sequence shown here is derived from an EMBL/GenBank/DDBJ whole genome shotgun (WGS) entry which is preliminary data.</text>
</comment>
<keyword evidence="1" id="KW-0812">Transmembrane</keyword>
<keyword evidence="3" id="KW-1185">Reference proteome</keyword>
<protein>
    <recommendedName>
        <fullName evidence="4">Lipoprotein</fullName>
    </recommendedName>
</protein>
<sequence length="94" mass="10317">MKRSVIYLFTLLAVSLFLTGCATQSVVPAGNPPGFLHGLFHGFIILFSFILSLFTDYEIYAFPNTGGWYNFGYLLGVMIFFGGGGAGTRKRKCC</sequence>
<evidence type="ECO:0000313" key="3">
    <source>
        <dbReference type="Proteomes" id="UP001163821"/>
    </source>
</evidence>
<dbReference type="PROSITE" id="PS51257">
    <property type="entry name" value="PROKAR_LIPOPROTEIN"/>
    <property type="match status" value="1"/>
</dbReference>
<dbReference type="Proteomes" id="UP001163821">
    <property type="component" value="Unassembled WGS sequence"/>
</dbReference>
<dbReference type="EMBL" id="JAPAAF010000010">
    <property type="protein sequence ID" value="MCW0482924.1"/>
    <property type="molecule type" value="Genomic_DNA"/>
</dbReference>
<reference evidence="2" key="1">
    <citation type="submission" date="2022-10" db="EMBL/GenBank/DDBJ databases">
        <title>Gaoshiqiia sediminis gen. nov., sp. nov., isolated from coastal sediment.</title>
        <authorList>
            <person name="Yu W.X."/>
            <person name="Mu D.S."/>
            <person name="Du J.Z."/>
            <person name="Liang Y.Q."/>
        </authorList>
    </citation>
    <scope>NUCLEOTIDE SEQUENCE</scope>
    <source>
        <strain evidence="2">A06</strain>
    </source>
</reference>
<name>A0AA41Y3T7_9BACT</name>
<evidence type="ECO:0008006" key="4">
    <source>
        <dbReference type="Google" id="ProtNLM"/>
    </source>
</evidence>
<feature type="transmembrane region" description="Helical" evidence="1">
    <location>
        <begin position="34"/>
        <end position="55"/>
    </location>
</feature>
<evidence type="ECO:0000256" key="1">
    <source>
        <dbReference type="SAM" id="Phobius"/>
    </source>
</evidence>
<evidence type="ECO:0000313" key="2">
    <source>
        <dbReference type="EMBL" id="MCW0482924.1"/>
    </source>
</evidence>
<accession>A0AA41Y3T7</accession>
<keyword evidence="1" id="KW-0472">Membrane</keyword>
<organism evidence="2 3">
    <name type="scientific">Gaoshiqia sediminis</name>
    <dbReference type="NCBI Taxonomy" id="2986998"/>
    <lineage>
        <taxon>Bacteria</taxon>
        <taxon>Pseudomonadati</taxon>
        <taxon>Bacteroidota</taxon>
        <taxon>Bacteroidia</taxon>
        <taxon>Marinilabiliales</taxon>
        <taxon>Prolixibacteraceae</taxon>
        <taxon>Gaoshiqia</taxon>
    </lineage>
</organism>
<keyword evidence="1" id="KW-1133">Transmembrane helix</keyword>
<dbReference type="AlphaFoldDB" id="A0AA41Y3T7"/>